<dbReference type="AlphaFoldDB" id="V6TH92"/>
<proteinExistence type="predicted"/>
<gene>
    <name evidence="1" type="ORF">DHA2_150435</name>
</gene>
<comment type="caution">
    <text evidence="1">The sequence shown here is derived from an EMBL/GenBank/DDBJ whole genome shotgun (WGS) entry which is preliminary data.</text>
</comment>
<reference evidence="1 2" key="2">
    <citation type="journal article" date="2013" name="Genome Biol. Evol.">
        <title>Genome sequencing of Giardia lamblia genotypes A2 and B isolates (DH and GS) and comparative analysis with the genomes of genotypes A1 and E (WB and Pig).</title>
        <authorList>
            <person name="Adam R.D."/>
            <person name="Dahlstrom E.W."/>
            <person name="Martens C.A."/>
            <person name="Bruno D.P."/>
            <person name="Barbian K.D."/>
            <person name="Ricklefs S.M."/>
            <person name="Hernandez M.M."/>
            <person name="Narla N.P."/>
            <person name="Patel R.B."/>
            <person name="Porcella S.F."/>
            <person name="Nash T.E."/>
        </authorList>
    </citation>
    <scope>NUCLEOTIDE SEQUENCE [LARGE SCALE GENOMIC DNA]</scope>
    <source>
        <strain evidence="1 2">DH</strain>
    </source>
</reference>
<dbReference type="VEuPathDB" id="GiardiaDB:GL50581_2503"/>
<sequence length="214" mass="23383">MFVVAAKRYSTSEEGGLEMFIGRQIDAAKAPARAHVLVRSGTDATLLKQTALAENKAGSMDVGCYHTNPLIIPAKQSSNAYLSTIHFPPDSSREPELKRSYQSNPTASLRIYTPNYSTSTLDIRSEKTHKQASNSALQPVLPKSAKRWAIQRNGEGKRDPGSTRLGLNVPAGTSALELKTKEELLLYLNDVEQRLKSALDDCLPALMESTPNVN</sequence>
<dbReference type="VEuPathDB" id="GiardiaDB:GL50803_0015137"/>
<protein>
    <submittedName>
        <fullName evidence="1">Uncharacterized protein</fullName>
    </submittedName>
</protein>
<reference evidence="2" key="1">
    <citation type="submission" date="2012-02" db="EMBL/GenBank/DDBJ databases">
        <title>Genome sequencing of Giardia lamblia Genotypes A2 and B isolates (DH and GS) and comparative analysis with the genomes of Genotypes A1 and E (WB and Pig).</title>
        <authorList>
            <person name="Adam R."/>
            <person name="Dahlstrom E."/>
            <person name="Martens C."/>
            <person name="Bruno D."/>
            <person name="Barbian K."/>
            <person name="Porcella S.F."/>
            <person name="Nash T."/>
        </authorList>
    </citation>
    <scope>NUCLEOTIDE SEQUENCE</scope>
    <source>
        <strain evidence="2">DH</strain>
    </source>
</reference>
<name>V6TH92_GIAIN</name>
<organism evidence="1 2">
    <name type="scientific">Giardia intestinalis</name>
    <name type="common">Giardia lamblia</name>
    <dbReference type="NCBI Taxonomy" id="5741"/>
    <lineage>
        <taxon>Eukaryota</taxon>
        <taxon>Metamonada</taxon>
        <taxon>Diplomonadida</taxon>
        <taxon>Hexamitidae</taxon>
        <taxon>Giardiinae</taxon>
        <taxon>Giardia</taxon>
    </lineage>
</organism>
<dbReference type="EMBL" id="AHGT01000051">
    <property type="protein sequence ID" value="ESU36285.1"/>
    <property type="molecule type" value="Genomic_DNA"/>
</dbReference>
<dbReference type="Proteomes" id="UP000018320">
    <property type="component" value="Unassembled WGS sequence"/>
</dbReference>
<dbReference type="VEuPathDB" id="GiardiaDB:DHA2_150435"/>
<accession>V6TH92</accession>
<evidence type="ECO:0000313" key="1">
    <source>
        <dbReference type="EMBL" id="ESU36285.1"/>
    </source>
</evidence>
<evidence type="ECO:0000313" key="2">
    <source>
        <dbReference type="Proteomes" id="UP000018320"/>
    </source>
</evidence>